<dbReference type="PRINTS" id="PR01415">
    <property type="entry name" value="ANKYRIN"/>
</dbReference>
<feature type="region of interest" description="Disordered" evidence="5">
    <location>
        <begin position="1"/>
        <end position="27"/>
    </location>
</feature>
<dbReference type="GO" id="GO:0045732">
    <property type="term" value="P:positive regulation of protein catabolic process"/>
    <property type="evidence" value="ECO:0007669"/>
    <property type="project" value="TreeGrafter"/>
</dbReference>
<feature type="repeat" description="ANK" evidence="4">
    <location>
        <begin position="73"/>
        <end position="105"/>
    </location>
</feature>
<dbReference type="Gene3D" id="1.25.40.20">
    <property type="entry name" value="Ankyrin repeat-containing domain"/>
    <property type="match status" value="2"/>
</dbReference>
<dbReference type="GO" id="GO:0016567">
    <property type="term" value="P:protein ubiquitination"/>
    <property type="evidence" value="ECO:0007669"/>
    <property type="project" value="TreeGrafter"/>
</dbReference>
<evidence type="ECO:0000256" key="4">
    <source>
        <dbReference type="PROSITE-ProRule" id="PRU00023"/>
    </source>
</evidence>
<dbReference type="PROSITE" id="PS50297">
    <property type="entry name" value="ANK_REP_REGION"/>
    <property type="match status" value="2"/>
</dbReference>
<reference evidence="6 7" key="1">
    <citation type="journal article" date="2018" name="Cell">
        <title>The Chara Genome: Secondary Complexity and Implications for Plant Terrestrialization.</title>
        <authorList>
            <person name="Nishiyama T."/>
            <person name="Sakayama H."/>
            <person name="Vries J.D."/>
            <person name="Buschmann H."/>
            <person name="Saint-Marcoux D."/>
            <person name="Ullrich K.K."/>
            <person name="Haas F.B."/>
            <person name="Vanderstraeten L."/>
            <person name="Becker D."/>
            <person name="Lang D."/>
            <person name="Vosolsobe S."/>
            <person name="Rombauts S."/>
            <person name="Wilhelmsson P.K.I."/>
            <person name="Janitza P."/>
            <person name="Kern R."/>
            <person name="Heyl A."/>
            <person name="Rumpler F."/>
            <person name="Villalobos L.I.A.C."/>
            <person name="Clay J.M."/>
            <person name="Skokan R."/>
            <person name="Toyoda A."/>
            <person name="Suzuki Y."/>
            <person name="Kagoshima H."/>
            <person name="Schijlen E."/>
            <person name="Tajeshwar N."/>
            <person name="Catarino B."/>
            <person name="Hetherington A.J."/>
            <person name="Saltykova A."/>
            <person name="Bonnot C."/>
            <person name="Breuninger H."/>
            <person name="Symeonidi A."/>
            <person name="Radhakrishnan G.V."/>
            <person name="Van Nieuwerburgh F."/>
            <person name="Deforce D."/>
            <person name="Chang C."/>
            <person name="Karol K.G."/>
            <person name="Hedrich R."/>
            <person name="Ulvskov P."/>
            <person name="Glockner G."/>
            <person name="Delwiche C.F."/>
            <person name="Petrasek J."/>
            <person name="Van de Peer Y."/>
            <person name="Friml J."/>
            <person name="Beilby M."/>
            <person name="Dolan L."/>
            <person name="Kohara Y."/>
            <person name="Sugano S."/>
            <person name="Fujiyama A."/>
            <person name="Delaux P.-M."/>
            <person name="Quint M."/>
            <person name="TheiBen G."/>
            <person name="Hagemann M."/>
            <person name="Harholt J."/>
            <person name="Dunand C."/>
            <person name="Zachgo S."/>
            <person name="Langdale J."/>
            <person name="Maumus F."/>
            <person name="Straeten D.V.D."/>
            <person name="Gould S.B."/>
            <person name="Rensing S.A."/>
        </authorList>
    </citation>
    <scope>NUCLEOTIDE SEQUENCE [LARGE SCALE GENOMIC DNA]</scope>
    <source>
        <strain evidence="6 7">S276</strain>
    </source>
</reference>
<dbReference type="Pfam" id="PF00023">
    <property type="entry name" value="Ank"/>
    <property type="match status" value="1"/>
</dbReference>
<dbReference type="InterPro" id="IPR051573">
    <property type="entry name" value="Ankyrin-SOCS_box_domain"/>
</dbReference>
<comment type="caution">
    <text evidence="6">The sequence shown here is derived from an EMBL/GenBank/DDBJ whole genome shotgun (WGS) entry which is preliminary data.</text>
</comment>
<dbReference type="OMA" id="GWTGLHE"/>
<dbReference type="STRING" id="69332.A0A388KNU5"/>
<dbReference type="Proteomes" id="UP000265515">
    <property type="component" value="Unassembled WGS sequence"/>
</dbReference>
<accession>A0A388KNU5</accession>
<keyword evidence="3 4" id="KW-0040">ANK repeat</keyword>
<evidence type="ECO:0000256" key="5">
    <source>
        <dbReference type="SAM" id="MobiDB-lite"/>
    </source>
</evidence>
<gene>
    <name evidence="6" type="ORF">CBR_g9117</name>
</gene>
<dbReference type="OrthoDB" id="194358at2759"/>
<dbReference type="PANTHER" id="PTHR24136:SF15">
    <property type="entry name" value="ANK_REP_REGION DOMAIN-CONTAINING PROTEIN"/>
    <property type="match status" value="1"/>
</dbReference>
<sequence>MPAEVRVPANDEDVEVEDEDFDDPDDEGWVEEERFQMPEGMDDVMLAAEEGDAEALRQALRILTVGLDSASEDGDTALHLACLHGNRECVEVLLAAGASLSVKDEDGAIPLHDAAAGGYTECVGMLLASTRSQEELLALLRTADIDGDTPLHHAARGQHLEVVEQLVAAGADPRVKNKAGKLPGQLADPNSSVQIFLASLMQSS</sequence>
<dbReference type="AlphaFoldDB" id="A0A388KNU5"/>
<dbReference type="EMBL" id="BFEA01000152">
    <property type="protein sequence ID" value="GBG71705.1"/>
    <property type="molecule type" value="Genomic_DNA"/>
</dbReference>
<name>A0A388KNU5_CHABU</name>
<feature type="repeat" description="ANK" evidence="4">
    <location>
        <begin position="146"/>
        <end position="178"/>
    </location>
</feature>
<dbReference type="SUPFAM" id="SSF48403">
    <property type="entry name" value="Ankyrin repeat"/>
    <property type="match status" value="1"/>
</dbReference>
<dbReference type="Pfam" id="PF12796">
    <property type="entry name" value="Ank_2"/>
    <property type="match status" value="1"/>
</dbReference>
<organism evidence="6 7">
    <name type="scientific">Chara braunii</name>
    <name type="common">Braun's stonewort</name>
    <dbReference type="NCBI Taxonomy" id="69332"/>
    <lineage>
        <taxon>Eukaryota</taxon>
        <taxon>Viridiplantae</taxon>
        <taxon>Streptophyta</taxon>
        <taxon>Charophyceae</taxon>
        <taxon>Charales</taxon>
        <taxon>Characeae</taxon>
        <taxon>Chara</taxon>
    </lineage>
</organism>
<feature type="compositionally biased region" description="Acidic residues" evidence="5">
    <location>
        <begin position="10"/>
        <end position="27"/>
    </location>
</feature>
<keyword evidence="7" id="KW-1185">Reference proteome</keyword>
<dbReference type="Gramene" id="GBG71705">
    <property type="protein sequence ID" value="GBG71705"/>
    <property type="gene ID" value="CBR_g9117"/>
</dbReference>
<evidence type="ECO:0000256" key="3">
    <source>
        <dbReference type="ARBA" id="ARBA00023043"/>
    </source>
</evidence>
<evidence type="ECO:0000313" key="6">
    <source>
        <dbReference type="EMBL" id="GBG71705.1"/>
    </source>
</evidence>
<proteinExistence type="inferred from homology"/>
<evidence type="ECO:0000256" key="1">
    <source>
        <dbReference type="ARBA" id="ARBA00005949"/>
    </source>
</evidence>
<dbReference type="InterPro" id="IPR002110">
    <property type="entry name" value="Ankyrin_rpt"/>
</dbReference>
<protein>
    <submittedName>
        <fullName evidence="6">Uncharacterized protein</fullName>
    </submittedName>
</protein>
<comment type="similarity">
    <text evidence="1">Belongs to the ankyrin SOCS box (ASB) family.</text>
</comment>
<dbReference type="InterPro" id="IPR036770">
    <property type="entry name" value="Ankyrin_rpt-contain_sf"/>
</dbReference>
<dbReference type="PROSITE" id="PS50088">
    <property type="entry name" value="ANK_REPEAT"/>
    <property type="match status" value="2"/>
</dbReference>
<dbReference type="SMART" id="SM00248">
    <property type="entry name" value="ANK"/>
    <property type="match status" value="4"/>
</dbReference>
<evidence type="ECO:0000313" key="7">
    <source>
        <dbReference type="Proteomes" id="UP000265515"/>
    </source>
</evidence>
<evidence type="ECO:0000256" key="2">
    <source>
        <dbReference type="ARBA" id="ARBA00022737"/>
    </source>
</evidence>
<keyword evidence="2" id="KW-0677">Repeat</keyword>
<dbReference type="PANTHER" id="PTHR24136">
    <property type="entry name" value="SOWAH (DROSOPHILA) HOMOLOG"/>
    <property type="match status" value="1"/>
</dbReference>